<dbReference type="Pfam" id="PF03372">
    <property type="entry name" value="Exo_endo_phos"/>
    <property type="match status" value="1"/>
</dbReference>
<reference evidence="4" key="1">
    <citation type="submission" date="2020-05" db="EMBL/GenBank/DDBJ databases">
        <authorList>
            <person name="Chiriac C."/>
            <person name="Salcher M."/>
            <person name="Ghai R."/>
            <person name="Kavagutti S V."/>
        </authorList>
    </citation>
    <scope>NUCLEOTIDE SEQUENCE</scope>
</reference>
<feature type="domain" description="Endonuclease/exonuclease/phosphatase" evidence="3">
    <location>
        <begin position="73"/>
        <end position="379"/>
    </location>
</feature>
<keyword evidence="2" id="KW-0812">Transmembrane</keyword>
<protein>
    <submittedName>
        <fullName evidence="4">Unannotated protein</fullName>
    </submittedName>
</protein>
<dbReference type="InterPro" id="IPR036691">
    <property type="entry name" value="Endo/exonu/phosph_ase_sf"/>
</dbReference>
<feature type="transmembrane region" description="Helical" evidence="2">
    <location>
        <begin position="453"/>
        <end position="470"/>
    </location>
</feature>
<name>A0A6J6ZTK4_9ZZZZ</name>
<feature type="compositionally biased region" description="Basic and acidic residues" evidence="1">
    <location>
        <begin position="267"/>
        <end position="277"/>
    </location>
</feature>
<dbReference type="GO" id="GO:0003824">
    <property type="term" value="F:catalytic activity"/>
    <property type="evidence" value="ECO:0007669"/>
    <property type="project" value="InterPro"/>
</dbReference>
<feature type="region of interest" description="Disordered" evidence="1">
    <location>
        <begin position="263"/>
        <end position="293"/>
    </location>
</feature>
<accession>A0A6J6ZTK4</accession>
<gene>
    <name evidence="4" type="ORF">UFOPK3124_01189</name>
</gene>
<dbReference type="EMBL" id="CAFAAY010000133">
    <property type="protein sequence ID" value="CAB4823813.1"/>
    <property type="molecule type" value="Genomic_DNA"/>
</dbReference>
<keyword evidence="2" id="KW-1133">Transmembrane helix</keyword>
<evidence type="ECO:0000313" key="4">
    <source>
        <dbReference type="EMBL" id="CAB4823813.1"/>
    </source>
</evidence>
<organism evidence="4">
    <name type="scientific">freshwater metagenome</name>
    <dbReference type="NCBI Taxonomy" id="449393"/>
    <lineage>
        <taxon>unclassified sequences</taxon>
        <taxon>metagenomes</taxon>
        <taxon>ecological metagenomes</taxon>
    </lineage>
</organism>
<evidence type="ECO:0000256" key="2">
    <source>
        <dbReference type="SAM" id="Phobius"/>
    </source>
</evidence>
<sequence length="478" mass="51983">MRKISVALSLLLLAIGTPNAQAADANLKVMSRNIYVGSDVGVAMKLIPDFKAAAQFMWDQVSATDFSKRAPLLAKEIITNKADVVGIQEATTWVCKKNAWSGKTEVLNFTDQLLAATKNLGTEYVVAEKDGTTAKNIGFSIAAIPFLTIVNDPKTFQPLFGQDTAACGFEIGDALIIRKDLASQISKVGNTEYDASYSIVPTLMTIYRGYTWMDLQVGTSTVRIVSTHLESVWDANKVPNAAKQAKQLVSDLSNTSIPTIVIGDFNADPRDPRKDAKSNPGGQPEASETCPIQVENPTVKSSIDSCNAYWVMRKSGYLDVGPDALNATNFTWGGSALLAGPDLDRYKAGKAMGNAQGFTDRLDYVFYKNGVQPLNSKIVGNIWPYSESTWVCDNEEQINNTQLLANEMKVVSPETGVCMETDHAGLFTTLAIPAGINGSTPDLPSHAPFPISFWQWVGLAILALIAFLIIRRRRRRAI</sequence>
<proteinExistence type="predicted"/>
<evidence type="ECO:0000256" key="1">
    <source>
        <dbReference type="SAM" id="MobiDB-lite"/>
    </source>
</evidence>
<dbReference type="InterPro" id="IPR005135">
    <property type="entry name" value="Endo/exonuclease/phosphatase"/>
</dbReference>
<dbReference type="Gene3D" id="3.60.10.10">
    <property type="entry name" value="Endonuclease/exonuclease/phosphatase"/>
    <property type="match status" value="1"/>
</dbReference>
<evidence type="ECO:0000259" key="3">
    <source>
        <dbReference type="Pfam" id="PF03372"/>
    </source>
</evidence>
<dbReference type="AlphaFoldDB" id="A0A6J6ZTK4"/>
<keyword evidence="2" id="KW-0472">Membrane</keyword>
<dbReference type="SUPFAM" id="SSF56219">
    <property type="entry name" value="DNase I-like"/>
    <property type="match status" value="1"/>
</dbReference>